<dbReference type="OrthoDB" id="4751806at2"/>
<accession>A0A1E3RYJ0</accession>
<name>A0A1E3RYJ0_9MYCO</name>
<feature type="transmembrane region" description="Helical" evidence="1">
    <location>
        <begin position="38"/>
        <end position="58"/>
    </location>
</feature>
<keyword evidence="1" id="KW-1133">Transmembrane helix</keyword>
<keyword evidence="1" id="KW-0472">Membrane</keyword>
<dbReference type="Proteomes" id="UP000094243">
    <property type="component" value="Unassembled WGS sequence"/>
</dbReference>
<organism evidence="2 3">
    <name type="scientific">Mycolicibacterium holsaticum</name>
    <dbReference type="NCBI Taxonomy" id="152142"/>
    <lineage>
        <taxon>Bacteria</taxon>
        <taxon>Bacillati</taxon>
        <taxon>Actinomycetota</taxon>
        <taxon>Actinomycetes</taxon>
        <taxon>Mycobacteriales</taxon>
        <taxon>Mycobacteriaceae</taxon>
        <taxon>Mycolicibacterium</taxon>
    </lineage>
</organism>
<evidence type="ECO:0000256" key="1">
    <source>
        <dbReference type="SAM" id="Phobius"/>
    </source>
</evidence>
<dbReference type="EMBL" id="MIGZ01000029">
    <property type="protein sequence ID" value="ODQ94891.1"/>
    <property type="molecule type" value="Genomic_DNA"/>
</dbReference>
<gene>
    <name evidence="2" type="ORF">BHQ17_07300</name>
</gene>
<dbReference type="RefSeq" id="WP_069404541.1">
    <property type="nucleotide sequence ID" value="NZ_MIGZ01000029.1"/>
</dbReference>
<proteinExistence type="predicted"/>
<evidence type="ECO:0000313" key="2">
    <source>
        <dbReference type="EMBL" id="ODQ94891.1"/>
    </source>
</evidence>
<keyword evidence="3" id="KW-1185">Reference proteome</keyword>
<evidence type="ECO:0000313" key="3">
    <source>
        <dbReference type="Proteomes" id="UP000094243"/>
    </source>
</evidence>
<reference evidence="3" key="1">
    <citation type="submission" date="2016-09" db="EMBL/GenBank/DDBJ databases">
        <authorList>
            <person name="Greninger A.L."/>
            <person name="Jerome K.R."/>
            <person name="Mcnair B."/>
            <person name="Wallis C."/>
            <person name="Fang F."/>
        </authorList>
    </citation>
    <scope>NUCLEOTIDE SEQUENCE [LARGE SCALE GENOMIC DNA]</scope>
    <source>
        <strain evidence="3">M7</strain>
    </source>
</reference>
<protein>
    <submittedName>
        <fullName evidence="2">Uncharacterized protein</fullName>
    </submittedName>
</protein>
<comment type="caution">
    <text evidence="2">The sequence shown here is derived from an EMBL/GenBank/DDBJ whole genome shotgun (WGS) entry which is preliminary data.</text>
</comment>
<sequence length="81" mass="8495">MFERDVLLAVYFCGWVVVTLGLYVAGKRLAARRTTAPHTLGVSALGGALWPLLLVGVVEASSIVVLTKLGAKTTPQMGVLA</sequence>
<keyword evidence="1" id="KW-0812">Transmembrane</keyword>
<feature type="transmembrane region" description="Helical" evidence="1">
    <location>
        <begin position="6"/>
        <end position="26"/>
    </location>
</feature>
<dbReference type="AlphaFoldDB" id="A0A1E3RYJ0"/>